<dbReference type="EMBL" id="JGZO01000015">
    <property type="protein sequence ID" value="KFI92569.1"/>
    <property type="molecule type" value="Genomic_DNA"/>
</dbReference>
<feature type="transmembrane region" description="Helical" evidence="1">
    <location>
        <begin position="93"/>
        <end position="119"/>
    </location>
</feature>
<reference evidence="2 3" key="1">
    <citation type="submission" date="2014-03" db="EMBL/GenBank/DDBJ databases">
        <title>Genomics of Bifidobacteria.</title>
        <authorList>
            <person name="Ventura M."/>
            <person name="Milani C."/>
            <person name="Lugli G.A."/>
        </authorList>
    </citation>
    <scope>NUCLEOTIDE SEQUENCE [LARGE SCALE GENOMIC DNA]</scope>
    <source>
        <strain evidence="2 3">LMG 21589</strain>
    </source>
</reference>
<gene>
    <name evidence="2" type="ORF">BSCA_2278</name>
</gene>
<keyword evidence="3" id="KW-1185">Reference proteome</keyword>
<evidence type="ECO:0000256" key="1">
    <source>
        <dbReference type="SAM" id="Phobius"/>
    </source>
</evidence>
<sequence>MGGIMDGIAFGTQVGFAVCMLLLMPVLLPVACMESLRQRMAGARILLASRGGALARPMPLTSIVMMATVLMALGCSGCWTCGTGSPATLAAMVFAVTVTAVCAGVCCAATMLLSVIGAAGRGPLPASFRFDAAVMNAVRSWARPQWVPRWARYTLPDSRI</sequence>
<feature type="transmembrane region" description="Helical" evidence="1">
    <location>
        <begin position="12"/>
        <end position="32"/>
    </location>
</feature>
<evidence type="ECO:0000313" key="2">
    <source>
        <dbReference type="EMBL" id="KFI92569.1"/>
    </source>
</evidence>
<protein>
    <submittedName>
        <fullName evidence="2">Uncharacterized protein</fullName>
    </submittedName>
</protein>
<feature type="transmembrane region" description="Helical" evidence="1">
    <location>
        <begin position="53"/>
        <end position="73"/>
    </location>
</feature>
<evidence type="ECO:0000313" key="3">
    <source>
        <dbReference type="Proteomes" id="UP000029033"/>
    </source>
</evidence>
<name>A0A087DAL9_9BIFI</name>
<dbReference type="AlphaFoldDB" id="A0A087DAL9"/>
<keyword evidence="1" id="KW-0472">Membrane</keyword>
<comment type="caution">
    <text evidence="2">The sequence shown here is derived from an EMBL/GenBank/DDBJ whole genome shotgun (WGS) entry which is preliminary data.</text>
</comment>
<dbReference type="eggNOG" id="ENOG50306KQ">
    <property type="taxonomic scope" value="Bacteria"/>
</dbReference>
<accession>A0A087DAL9</accession>
<dbReference type="Proteomes" id="UP000029033">
    <property type="component" value="Unassembled WGS sequence"/>
</dbReference>
<proteinExistence type="predicted"/>
<keyword evidence="1" id="KW-0812">Transmembrane</keyword>
<organism evidence="2 3">
    <name type="scientific">Bifidobacterium scardovii</name>
    <dbReference type="NCBI Taxonomy" id="158787"/>
    <lineage>
        <taxon>Bacteria</taxon>
        <taxon>Bacillati</taxon>
        <taxon>Actinomycetota</taxon>
        <taxon>Actinomycetes</taxon>
        <taxon>Bifidobacteriales</taxon>
        <taxon>Bifidobacteriaceae</taxon>
        <taxon>Bifidobacterium</taxon>
    </lineage>
</organism>
<keyword evidence="1" id="KW-1133">Transmembrane helix</keyword>